<keyword evidence="5" id="KW-0539">Nucleus</keyword>
<feature type="compositionally biased region" description="Basic and acidic residues" evidence="7">
    <location>
        <begin position="416"/>
        <end position="433"/>
    </location>
</feature>
<evidence type="ECO:0000313" key="11">
    <source>
        <dbReference type="EMBL" id="CAA7401407.1"/>
    </source>
</evidence>
<feature type="domain" description="Rad4 beta-hairpin" evidence="9">
    <location>
        <begin position="189"/>
        <end position="252"/>
    </location>
</feature>
<keyword evidence="3" id="KW-0227">DNA damage</keyword>
<gene>
    <name evidence="11" type="ORF">SI8410_09012085</name>
</gene>
<dbReference type="Pfam" id="PF10403">
    <property type="entry name" value="BHD_1"/>
    <property type="match status" value="1"/>
</dbReference>
<feature type="domain" description="Rad4 beta-hairpin" evidence="8">
    <location>
        <begin position="136"/>
        <end position="187"/>
    </location>
</feature>
<evidence type="ECO:0000313" key="12">
    <source>
        <dbReference type="Proteomes" id="UP000663760"/>
    </source>
</evidence>
<dbReference type="Proteomes" id="UP000663760">
    <property type="component" value="Chromosome 9"/>
</dbReference>
<dbReference type="FunFam" id="3.30.70.2460:FF:000001">
    <property type="entry name" value="DNA repair protein Rad4 family"/>
    <property type="match status" value="1"/>
</dbReference>
<dbReference type="GO" id="GO:0006289">
    <property type="term" value="P:nucleotide-excision repair"/>
    <property type="evidence" value="ECO:0007669"/>
    <property type="project" value="InterPro"/>
</dbReference>
<dbReference type="SUPFAM" id="SSF54001">
    <property type="entry name" value="Cysteine proteinases"/>
    <property type="match status" value="1"/>
</dbReference>
<dbReference type="Gene3D" id="2.20.20.110">
    <property type="entry name" value="Rad4, beta-hairpin domain BHD1"/>
    <property type="match status" value="1"/>
</dbReference>
<name>A0A7I8KUG0_SPIIN</name>
<dbReference type="Pfam" id="PF03835">
    <property type="entry name" value="Rad4"/>
    <property type="match status" value="1"/>
</dbReference>
<evidence type="ECO:0000256" key="5">
    <source>
        <dbReference type="ARBA" id="ARBA00023242"/>
    </source>
</evidence>
<proteinExistence type="inferred from homology"/>
<dbReference type="Pfam" id="PF10405">
    <property type="entry name" value="BHD_3"/>
    <property type="match status" value="1"/>
</dbReference>
<evidence type="ECO:0000256" key="2">
    <source>
        <dbReference type="ARBA" id="ARBA00009525"/>
    </source>
</evidence>
<dbReference type="Pfam" id="PF10404">
    <property type="entry name" value="BHD_2"/>
    <property type="match status" value="1"/>
</dbReference>
<dbReference type="OrthoDB" id="300780at2759"/>
<comment type="similarity">
    <text evidence="2">Belongs to the XPC family.</text>
</comment>
<dbReference type="SMART" id="SM01032">
    <property type="entry name" value="BHD_3"/>
    <property type="match status" value="1"/>
</dbReference>
<dbReference type="GO" id="GO:0005737">
    <property type="term" value="C:cytoplasm"/>
    <property type="evidence" value="ECO:0007669"/>
    <property type="project" value="TreeGrafter"/>
</dbReference>
<dbReference type="InterPro" id="IPR018327">
    <property type="entry name" value="BHD_2"/>
</dbReference>
<evidence type="ECO:0000259" key="9">
    <source>
        <dbReference type="SMART" id="SM01031"/>
    </source>
</evidence>
<dbReference type="PANTHER" id="PTHR12135:SF0">
    <property type="entry name" value="DNA REPAIR PROTEIN COMPLEMENTING XP-C CELLS"/>
    <property type="match status" value="1"/>
</dbReference>
<dbReference type="EMBL" id="LR746272">
    <property type="protein sequence ID" value="CAA7401407.1"/>
    <property type="molecule type" value="Genomic_DNA"/>
</dbReference>
<dbReference type="PANTHER" id="PTHR12135">
    <property type="entry name" value="DNA REPAIR PROTEIN XP-C / RAD4"/>
    <property type="match status" value="1"/>
</dbReference>
<dbReference type="InterPro" id="IPR004583">
    <property type="entry name" value="DNA_repair_Rad4"/>
</dbReference>
<evidence type="ECO:0000256" key="7">
    <source>
        <dbReference type="SAM" id="MobiDB-lite"/>
    </source>
</evidence>
<keyword evidence="12" id="KW-1185">Reference proteome</keyword>
<comment type="subcellular location">
    <subcellularLocation>
        <location evidence="1">Nucleus</location>
    </subcellularLocation>
</comment>
<feature type="coiled-coil region" evidence="6">
    <location>
        <begin position="325"/>
        <end position="353"/>
    </location>
</feature>
<dbReference type="GO" id="GO:0003684">
    <property type="term" value="F:damaged DNA binding"/>
    <property type="evidence" value="ECO:0007669"/>
    <property type="project" value="InterPro"/>
</dbReference>
<dbReference type="InterPro" id="IPR018326">
    <property type="entry name" value="Rad4_beta-hairpin_dom1"/>
</dbReference>
<accession>A0A7I8KUG0</accession>
<dbReference type="InterPro" id="IPR038765">
    <property type="entry name" value="Papain-like_cys_pep_sf"/>
</dbReference>
<dbReference type="AlphaFoldDB" id="A0A7I8KUG0"/>
<sequence>MALSATAVGPSECNLSSDMNDICGSSDGTSSFKKLKKTERGEFLDSSQVITGAVWSRKKGPPLYWAEVYCGGETSSGKWVHVDAANGIVDKEQQVESASAASRRPLKYAVAFAGFGAKDVTRRESLEDMELAIKGLTEPLPVNQQAYRKHHLYAIERFLSKYQVLYPKGPVLGYCSGHPVYPRACVQTLQTKQKWLREGLQVKANEVPAKVVKSSQKLGRRQHSEESAFVKDDENPMIELYGKWQVETLHLPPAVDGIVPKNERGQVEVWSERCLPPGTIHLRLPRLVPVVKRLDVDFAPAMVGFEFRNGRSFPVYDGIVVCCEFKDAILEAYAEEEERREAEEKKRREAQALSRWYQLLCSLITRQRLKSTYLDLAPDNLAEEQVNQPNSGHNPSHGRRQRVSLKAAGRDPLPGGDHEHSFPIEDQSFDKESSIRTKRCSCGFSIQMEEL</sequence>
<reference evidence="11" key="1">
    <citation type="submission" date="2020-02" db="EMBL/GenBank/DDBJ databases">
        <authorList>
            <person name="Scholz U."/>
            <person name="Mascher M."/>
            <person name="Fiebig A."/>
        </authorList>
    </citation>
    <scope>NUCLEOTIDE SEQUENCE</scope>
</reference>
<evidence type="ECO:0000256" key="3">
    <source>
        <dbReference type="ARBA" id="ARBA00022763"/>
    </source>
</evidence>
<evidence type="ECO:0000259" key="8">
    <source>
        <dbReference type="SMART" id="SM01030"/>
    </source>
</evidence>
<organism evidence="11 12">
    <name type="scientific">Spirodela intermedia</name>
    <name type="common">Intermediate duckweed</name>
    <dbReference type="NCBI Taxonomy" id="51605"/>
    <lineage>
        <taxon>Eukaryota</taxon>
        <taxon>Viridiplantae</taxon>
        <taxon>Streptophyta</taxon>
        <taxon>Embryophyta</taxon>
        <taxon>Tracheophyta</taxon>
        <taxon>Spermatophyta</taxon>
        <taxon>Magnoliopsida</taxon>
        <taxon>Liliopsida</taxon>
        <taxon>Araceae</taxon>
        <taxon>Lemnoideae</taxon>
        <taxon>Spirodela</taxon>
    </lineage>
</organism>
<feature type="region of interest" description="Disordered" evidence="7">
    <location>
        <begin position="408"/>
        <end position="433"/>
    </location>
</feature>
<dbReference type="Gene3D" id="3.30.70.2460">
    <property type="entry name" value="Rad4, beta-hairpin domain BHD3"/>
    <property type="match status" value="1"/>
</dbReference>
<dbReference type="InterPro" id="IPR018325">
    <property type="entry name" value="Rad4/PNGase_transGLS-fold"/>
</dbReference>
<keyword evidence="6" id="KW-0175">Coiled coil</keyword>
<dbReference type="InterPro" id="IPR042488">
    <property type="entry name" value="Rad4_BHD3_sf"/>
</dbReference>
<dbReference type="SMART" id="SM01030">
    <property type="entry name" value="BHD_1"/>
    <property type="match status" value="1"/>
</dbReference>
<dbReference type="InterPro" id="IPR018328">
    <property type="entry name" value="Rad4_beta-hairpin_dom3"/>
</dbReference>
<dbReference type="SMART" id="SM01031">
    <property type="entry name" value="BHD_2"/>
    <property type="match status" value="1"/>
</dbReference>
<dbReference type="GO" id="GO:0000111">
    <property type="term" value="C:nucleotide-excision repair factor 2 complex"/>
    <property type="evidence" value="ECO:0007669"/>
    <property type="project" value="TreeGrafter"/>
</dbReference>
<evidence type="ECO:0000256" key="1">
    <source>
        <dbReference type="ARBA" id="ARBA00004123"/>
    </source>
</evidence>
<dbReference type="InterPro" id="IPR036985">
    <property type="entry name" value="Transglutaminase-like_sf"/>
</dbReference>
<dbReference type="GO" id="GO:0003697">
    <property type="term" value="F:single-stranded DNA binding"/>
    <property type="evidence" value="ECO:0007669"/>
    <property type="project" value="TreeGrafter"/>
</dbReference>
<evidence type="ECO:0000256" key="6">
    <source>
        <dbReference type="SAM" id="Coils"/>
    </source>
</evidence>
<dbReference type="Gene3D" id="3.90.260.10">
    <property type="entry name" value="Transglutaminase-like"/>
    <property type="match status" value="1"/>
</dbReference>
<keyword evidence="4" id="KW-0234">DNA repair</keyword>
<dbReference type="GO" id="GO:0006298">
    <property type="term" value="P:mismatch repair"/>
    <property type="evidence" value="ECO:0007669"/>
    <property type="project" value="TreeGrafter"/>
</dbReference>
<protein>
    <submittedName>
        <fullName evidence="11">Uncharacterized protein</fullName>
    </submittedName>
</protein>
<evidence type="ECO:0000259" key="10">
    <source>
        <dbReference type="SMART" id="SM01032"/>
    </source>
</evidence>
<evidence type="ECO:0000256" key="4">
    <source>
        <dbReference type="ARBA" id="ARBA00023204"/>
    </source>
</evidence>
<dbReference type="GO" id="GO:0071942">
    <property type="term" value="C:XPC complex"/>
    <property type="evidence" value="ECO:0007669"/>
    <property type="project" value="TreeGrafter"/>
</dbReference>
<feature type="domain" description="Rad4 beta-hairpin" evidence="10">
    <location>
        <begin position="259"/>
        <end position="333"/>
    </location>
</feature>